<dbReference type="InterPro" id="IPR002016">
    <property type="entry name" value="Haem_peroxidase"/>
</dbReference>
<feature type="binding site" evidence="14">
    <location>
        <position position="216"/>
    </location>
    <ligand>
        <name>Ca(2+)</name>
        <dbReference type="ChEBI" id="CHEBI:29108"/>
        <label>2</label>
    </ligand>
</feature>
<feature type="binding site" evidence="14">
    <location>
        <position position="269"/>
    </location>
    <ligand>
        <name>Ca(2+)</name>
        <dbReference type="ChEBI" id="CHEBI:29108"/>
        <label>2</label>
    </ligand>
</feature>
<dbReference type="InterPro" id="IPR000823">
    <property type="entry name" value="Peroxidase_pln"/>
</dbReference>
<feature type="binding site" evidence="14">
    <location>
        <position position="111"/>
    </location>
    <ligand>
        <name>Ca(2+)</name>
        <dbReference type="ChEBI" id="CHEBI:29108"/>
        <label>1</label>
    </ligand>
</feature>
<comment type="caution">
    <text evidence="19">The sequence shown here is derived from an EMBL/GenBank/DDBJ whole genome shotgun (WGS) entry which is preliminary data.</text>
</comment>
<accession>A0AAV6N500</accession>
<feature type="binding site" evidence="14">
    <location>
        <position position="100"/>
    </location>
    <ligand>
        <name>Ca(2+)</name>
        <dbReference type="ChEBI" id="CHEBI:29108"/>
        <label>1</label>
    </ligand>
</feature>
<evidence type="ECO:0000259" key="18">
    <source>
        <dbReference type="PROSITE" id="PS50873"/>
    </source>
</evidence>
<evidence type="ECO:0000256" key="5">
    <source>
        <dbReference type="ARBA" id="ARBA00022525"/>
    </source>
</evidence>
<feature type="disulfide bond" evidence="16">
    <location>
        <begin position="94"/>
        <end position="99"/>
    </location>
</feature>
<dbReference type="Proteomes" id="UP000685013">
    <property type="component" value="Chromosome 9"/>
</dbReference>
<dbReference type="EMBL" id="JAGKQH010000009">
    <property type="protein sequence ID" value="KAG6591513.1"/>
    <property type="molecule type" value="Genomic_DNA"/>
</dbReference>
<keyword evidence="20" id="KW-1185">Reference proteome</keyword>
<evidence type="ECO:0000256" key="1">
    <source>
        <dbReference type="ARBA" id="ARBA00000189"/>
    </source>
</evidence>
<evidence type="ECO:0000256" key="2">
    <source>
        <dbReference type="ARBA" id="ARBA00002322"/>
    </source>
</evidence>
<dbReference type="AlphaFoldDB" id="A0AAV6N500"/>
<evidence type="ECO:0000256" key="3">
    <source>
        <dbReference type="ARBA" id="ARBA00006873"/>
    </source>
</evidence>
<keyword evidence="11 16" id="KW-1015">Disulfide bond</keyword>
<dbReference type="CDD" id="cd00693">
    <property type="entry name" value="secretory_peroxidase"/>
    <property type="match status" value="1"/>
</dbReference>
<feature type="disulfide bond" evidence="16">
    <location>
        <begin position="143"/>
        <end position="345"/>
    </location>
</feature>
<dbReference type="FunFam" id="1.10.420.10:FF:000001">
    <property type="entry name" value="Peroxidase"/>
    <property type="match status" value="1"/>
</dbReference>
<evidence type="ECO:0000256" key="13">
    <source>
        <dbReference type="PIRSR" id="PIRSR600823-1"/>
    </source>
</evidence>
<feature type="site" description="Transition state stabilizer" evidence="15">
    <location>
        <position position="88"/>
    </location>
</feature>
<evidence type="ECO:0000313" key="19">
    <source>
        <dbReference type="EMBL" id="KAG6591513.1"/>
    </source>
</evidence>
<dbReference type="PANTHER" id="PTHR31517:SF17">
    <property type="entry name" value="PEROXIDASE 6"/>
    <property type="match status" value="1"/>
</dbReference>
<comment type="cofactor">
    <cofactor evidence="14">
        <name>heme b</name>
        <dbReference type="ChEBI" id="CHEBI:60344"/>
    </cofactor>
    <text evidence="14">Binds 1 heme b (iron(II)-protoporphyrin IX) group per subunit.</text>
</comment>
<feature type="disulfide bond" evidence="16">
    <location>
        <begin position="222"/>
        <end position="256"/>
    </location>
</feature>
<feature type="binding site" evidence="14">
    <location>
        <position position="102"/>
    </location>
    <ligand>
        <name>Ca(2+)</name>
        <dbReference type="ChEBI" id="CHEBI:29108"/>
        <label>1</label>
    </ligand>
</feature>
<dbReference type="InterPro" id="IPR033905">
    <property type="entry name" value="Secretory_peroxidase"/>
</dbReference>
<evidence type="ECO:0000256" key="10">
    <source>
        <dbReference type="ARBA" id="ARBA00023004"/>
    </source>
</evidence>
<evidence type="ECO:0000256" key="14">
    <source>
        <dbReference type="PIRSR" id="PIRSR600823-3"/>
    </source>
</evidence>
<keyword evidence="9" id="KW-0560">Oxidoreductase</keyword>
<feature type="active site" description="Proton acceptor" evidence="13">
    <location>
        <position position="92"/>
    </location>
</feature>
<feature type="binding site" evidence="14">
    <location>
        <position position="277"/>
    </location>
    <ligand>
        <name>Ca(2+)</name>
        <dbReference type="ChEBI" id="CHEBI:29108"/>
        <label>2</label>
    </ligand>
</feature>
<feature type="non-terminal residue" evidence="19">
    <location>
        <position position="1"/>
    </location>
</feature>
<comment type="catalytic activity">
    <reaction evidence="1">
        <text>2 a phenolic donor + H2O2 = 2 a phenolic radical donor + 2 H2O</text>
        <dbReference type="Rhea" id="RHEA:56136"/>
        <dbReference type="ChEBI" id="CHEBI:15377"/>
        <dbReference type="ChEBI" id="CHEBI:16240"/>
        <dbReference type="ChEBI" id="CHEBI:139520"/>
        <dbReference type="ChEBI" id="CHEBI:139521"/>
        <dbReference type="EC" id="1.11.1.7"/>
    </reaction>
</comment>
<dbReference type="PANTHER" id="PTHR31517">
    <property type="match status" value="1"/>
</dbReference>
<gene>
    <name evidence="19" type="primary">PER46</name>
    <name evidence="19" type="ORF">SDJN03_13859</name>
</gene>
<dbReference type="PROSITE" id="PS00435">
    <property type="entry name" value="PEROXIDASE_1"/>
    <property type="match status" value="1"/>
</dbReference>
<evidence type="ECO:0000256" key="12">
    <source>
        <dbReference type="ARBA" id="ARBA00023324"/>
    </source>
</evidence>
<reference evidence="19 20" key="1">
    <citation type="journal article" date="2021" name="Hortic Res">
        <title>The domestication of Cucurbita argyrosperma as revealed by the genome of its wild relative.</title>
        <authorList>
            <person name="Barrera-Redondo J."/>
            <person name="Sanchez-de la Vega G."/>
            <person name="Aguirre-Liguori J.A."/>
            <person name="Castellanos-Morales G."/>
            <person name="Gutierrez-Guerrero Y.T."/>
            <person name="Aguirre-Dugua X."/>
            <person name="Aguirre-Planter E."/>
            <person name="Tenaillon M.I."/>
            <person name="Lira-Saade R."/>
            <person name="Eguiarte L.E."/>
        </authorList>
    </citation>
    <scope>NUCLEOTIDE SEQUENCE [LARGE SCALE GENOMIC DNA]</scope>
    <source>
        <strain evidence="19">JBR-2021</strain>
    </source>
</reference>
<feature type="binding site" evidence="14">
    <location>
        <position position="98"/>
    </location>
    <ligand>
        <name>Ca(2+)</name>
        <dbReference type="ChEBI" id="CHEBI:29108"/>
        <label>1</label>
    </ligand>
</feature>
<dbReference type="GO" id="GO:0046872">
    <property type="term" value="F:metal ion binding"/>
    <property type="evidence" value="ECO:0007669"/>
    <property type="project" value="UniProtKB-KW"/>
</dbReference>
<keyword evidence="7" id="KW-0349">Heme</keyword>
<feature type="disulfide bond" evidence="16">
    <location>
        <begin position="61"/>
        <end position="137"/>
    </location>
</feature>
<dbReference type="Pfam" id="PF00141">
    <property type="entry name" value="peroxidase"/>
    <property type="match status" value="1"/>
</dbReference>
<sequence length="350" mass="37424">MLSEDQILLFPVSFSDTTTDLFMAKTALCSDDICKSFLLLLVLSVPASTVALSFGFYAATCPAAEFMVRNIVRSASSVDPTVPGKLLRLLFHDCFVEGCDASVLLQGNGTERTDPGNKSLGGFEVIDSAKSNLEFFCPQTVSCADIVVLAARDAVEFTGGPFVQVLTGRRDGKISAASNVRPNIVDTSFSVDQMMALFSSKGLSADDLVVLSGAHTIGTAHCSAFSDRFRRDPNGRMSLVDASLDGSYANELMRRCSAGAASAVTVENDPATAAVFDNQYYKNILSHKGLFQSDSVLISDGRTRARVESLAEDQIGFFESWAQSFLKLSSIGVKSGDEGEIRLSCSSNNV</sequence>
<evidence type="ECO:0000256" key="7">
    <source>
        <dbReference type="ARBA" id="ARBA00022617"/>
    </source>
</evidence>
<keyword evidence="8 14" id="KW-0479">Metal-binding</keyword>
<keyword evidence="5" id="KW-0964">Secreted</keyword>
<evidence type="ECO:0000313" key="20">
    <source>
        <dbReference type="Proteomes" id="UP000685013"/>
    </source>
</evidence>
<evidence type="ECO:0000256" key="11">
    <source>
        <dbReference type="ARBA" id="ARBA00023157"/>
    </source>
</evidence>
<dbReference type="GO" id="GO:0042744">
    <property type="term" value="P:hydrogen peroxide catabolic process"/>
    <property type="evidence" value="ECO:0007669"/>
    <property type="project" value="UniProtKB-KW"/>
</dbReference>
<dbReference type="GO" id="GO:0140825">
    <property type="term" value="F:lactoperoxidase activity"/>
    <property type="evidence" value="ECO:0007669"/>
    <property type="project" value="UniProtKB-EC"/>
</dbReference>
<feature type="binding site" evidence="14">
    <location>
        <position position="96"/>
    </location>
    <ligand>
        <name>Ca(2+)</name>
        <dbReference type="ChEBI" id="CHEBI:29108"/>
        <label>1</label>
    </ligand>
</feature>
<dbReference type="GO" id="GO:0006979">
    <property type="term" value="P:response to oxidative stress"/>
    <property type="evidence" value="ECO:0007669"/>
    <property type="project" value="InterPro"/>
</dbReference>
<dbReference type="EC" id="1.11.1.7" evidence="4"/>
<comment type="function">
    <text evidence="2">Removal of H(2)O(2), oxidation of toxic reductants, biosynthesis and degradation of lignin, suberization, auxin catabolism, response to environmental stresses such as wounding, pathogen attack and oxidative stress. These functions might be dependent on each isozyme/isoform in each plant tissue.</text>
</comment>
<proteinExistence type="inferred from homology"/>
<feature type="binding site" evidence="14">
    <location>
        <position position="93"/>
    </location>
    <ligand>
        <name>Ca(2+)</name>
        <dbReference type="ChEBI" id="CHEBI:29108"/>
        <label>1</label>
    </ligand>
</feature>
<name>A0AAV6N500_9ROSI</name>
<evidence type="ECO:0000256" key="4">
    <source>
        <dbReference type="ARBA" id="ARBA00012313"/>
    </source>
</evidence>
<comment type="similarity">
    <text evidence="3">Belongs to the peroxidase family. Ascorbate peroxidase subfamily.</text>
</comment>
<evidence type="ECO:0000256" key="8">
    <source>
        <dbReference type="ARBA" id="ARBA00022723"/>
    </source>
</evidence>
<evidence type="ECO:0000256" key="16">
    <source>
        <dbReference type="PIRSR" id="PIRSR600823-5"/>
    </source>
</evidence>
<dbReference type="GO" id="GO:0020037">
    <property type="term" value="F:heme binding"/>
    <property type="evidence" value="ECO:0007669"/>
    <property type="project" value="InterPro"/>
</dbReference>
<evidence type="ECO:0000256" key="6">
    <source>
        <dbReference type="ARBA" id="ARBA00022559"/>
    </source>
</evidence>
<dbReference type="FunFam" id="1.10.520.10:FF:000008">
    <property type="entry name" value="Peroxidase"/>
    <property type="match status" value="1"/>
</dbReference>
<protein>
    <recommendedName>
        <fullName evidence="4">peroxidase</fullName>
        <ecNumber evidence="4">1.11.1.7</ecNumber>
    </recommendedName>
</protein>
<feature type="domain" description="Plant heme peroxidase family profile" evidence="18">
    <location>
        <begin position="51"/>
        <end position="349"/>
    </location>
</feature>
<organism evidence="19 20">
    <name type="scientific">Cucurbita argyrosperma subsp. sororia</name>
    <dbReference type="NCBI Taxonomy" id="37648"/>
    <lineage>
        <taxon>Eukaryota</taxon>
        <taxon>Viridiplantae</taxon>
        <taxon>Streptophyta</taxon>
        <taxon>Embryophyta</taxon>
        <taxon>Tracheophyta</taxon>
        <taxon>Spermatophyta</taxon>
        <taxon>Magnoliopsida</taxon>
        <taxon>eudicotyledons</taxon>
        <taxon>Gunneridae</taxon>
        <taxon>Pentapetalae</taxon>
        <taxon>rosids</taxon>
        <taxon>fabids</taxon>
        <taxon>Cucurbitales</taxon>
        <taxon>Cucurbitaceae</taxon>
        <taxon>Cucurbiteae</taxon>
        <taxon>Cucurbita</taxon>
    </lineage>
</organism>
<feature type="binding site" description="axial binding residue" evidence="14">
    <location>
        <position position="215"/>
    </location>
    <ligand>
        <name>heme b</name>
        <dbReference type="ChEBI" id="CHEBI:60344"/>
    </ligand>
    <ligandPart>
        <name>Fe</name>
        <dbReference type="ChEBI" id="CHEBI:18248"/>
    </ligandPart>
</feature>
<keyword evidence="17" id="KW-0472">Membrane</keyword>
<keyword evidence="14" id="KW-0106">Calcium</keyword>
<keyword evidence="6 19" id="KW-0575">Peroxidase</keyword>
<feature type="transmembrane region" description="Helical" evidence="17">
    <location>
        <begin position="37"/>
        <end position="59"/>
    </location>
</feature>
<feature type="binding site" evidence="14">
    <location>
        <position position="272"/>
    </location>
    <ligand>
        <name>Ca(2+)</name>
        <dbReference type="ChEBI" id="CHEBI:29108"/>
        <label>2</label>
    </ligand>
</feature>
<evidence type="ECO:0000256" key="15">
    <source>
        <dbReference type="PIRSR" id="PIRSR600823-4"/>
    </source>
</evidence>
<dbReference type="InterPro" id="IPR019793">
    <property type="entry name" value="Peroxidases_heam-ligand_BS"/>
</dbReference>
<keyword evidence="10 14" id="KW-0408">Iron</keyword>
<keyword evidence="17" id="KW-1133">Transmembrane helix</keyword>
<dbReference type="PROSITE" id="PS50873">
    <property type="entry name" value="PEROXIDASE_4"/>
    <property type="match status" value="1"/>
</dbReference>
<evidence type="ECO:0000256" key="17">
    <source>
        <dbReference type="SAM" id="Phobius"/>
    </source>
</evidence>
<keyword evidence="12" id="KW-0376">Hydrogen peroxide</keyword>
<keyword evidence="17" id="KW-0812">Transmembrane</keyword>
<evidence type="ECO:0000256" key="9">
    <source>
        <dbReference type="ARBA" id="ARBA00023002"/>
    </source>
</evidence>
<comment type="cofactor">
    <cofactor evidence="14">
        <name>Ca(2+)</name>
        <dbReference type="ChEBI" id="CHEBI:29108"/>
    </cofactor>
    <text evidence="14">Binds 2 calcium ions per subunit.</text>
</comment>